<dbReference type="GeneID" id="36619710"/>
<dbReference type="Proteomes" id="UP000241690">
    <property type="component" value="Unassembled WGS sequence"/>
</dbReference>
<dbReference type="InterPro" id="IPR011008">
    <property type="entry name" value="Dimeric_a/b-barrel"/>
</dbReference>
<name>A0A2T4ASE8_TRIHA</name>
<dbReference type="STRING" id="983964.A0A2T4ASE8"/>
<dbReference type="NCBIfam" id="TIGR02118">
    <property type="entry name" value="EthD family reductase"/>
    <property type="match status" value="1"/>
</dbReference>
<keyword evidence="3" id="KW-1185">Reference proteome</keyword>
<dbReference type="Gene3D" id="3.30.70.100">
    <property type="match status" value="1"/>
</dbReference>
<comment type="similarity">
    <text evidence="1">Belongs to the tpcK family.</text>
</comment>
<dbReference type="PANTHER" id="PTHR40260">
    <property type="entry name" value="BLR8190 PROTEIN"/>
    <property type="match status" value="1"/>
</dbReference>
<dbReference type="RefSeq" id="XP_024779660.1">
    <property type="nucleotide sequence ID" value="XM_024911151.1"/>
</dbReference>
<dbReference type="SUPFAM" id="SSF54909">
    <property type="entry name" value="Dimeric alpha+beta barrel"/>
    <property type="match status" value="1"/>
</dbReference>
<dbReference type="AlphaFoldDB" id="A0A2T4ASE8"/>
<dbReference type="EMBL" id="KZ679675">
    <property type="protein sequence ID" value="PTB59983.1"/>
    <property type="molecule type" value="Genomic_DNA"/>
</dbReference>
<organism evidence="2 3">
    <name type="scientific">Trichoderma harzianum CBS 226.95</name>
    <dbReference type="NCBI Taxonomy" id="983964"/>
    <lineage>
        <taxon>Eukaryota</taxon>
        <taxon>Fungi</taxon>
        <taxon>Dikarya</taxon>
        <taxon>Ascomycota</taxon>
        <taxon>Pezizomycotina</taxon>
        <taxon>Sordariomycetes</taxon>
        <taxon>Hypocreomycetidae</taxon>
        <taxon>Hypocreales</taxon>
        <taxon>Hypocreaceae</taxon>
        <taxon>Trichoderma</taxon>
    </lineage>
</organism>
<gene>
    <name evidence="2" type="ORF">M431DRAFT_100</name>
</gene>
<evidence type="ECO:0000256" key="1">
    <source>
        <dbReference type="ARBA" id="ARBA00005986"/>
    </source>
</evidence>
<sequence length="106" mass="12217">MTYTLLLLYPNEADTPFDMTYYLEKHMPKVERIWKKHGLRSWHVTKYDSVLDGWKPLYLLGTTIEWGSEDDMKAALKDPDTAELFEDFENLGNTPPISVAGSAPHI</sequence>
<protein>
    <recommendedName>
        <fullName evidence="4">EthD domain-containing protein</fullName>
    </recommendedName>
</protein>
<evidence type="ECO:0000313" key="2">
    <source>
        <dbReference type="EMBL" id="PTB59983.1"/>
    </source>
</evidence>
<dbReference type="InterPro" id="IPR009799">
    <property type="entry name" value="EthD_dom"/>
</dbReference>
<reference evidence="2 3" key="1">
    <citation type="submission" date="2016-07" db="EMBL/GenBank/DDBJ databases">
        <title>Multiple horizontal gene transfer events from other fungi enriched the ability of initially mycotrophic Trichoderma (Ascomycota) to feed on dead plant biomass.</title>
        <authorList>
            <consortium name="DOE Joint Genome Institute"/>
            <person name="Aerts A."/>
            <person name="Atanasova L."/>
            <person name="Chenthamara K."/>
            <person name="Zhang J."/>
            <person name="Grujic M."/>
            <person name="Henrissat B."/>
            <person name="Kuo A."/>
            <person name="Salamov A."/>
            <person name="Lipzen A."/>
            <person name="Labutti K."/>
            <person name="Barry K."/>
            <person name="Miao Y."/>
            <person name="Rahimi M.J."/>
            <person name="Shen Q."/>
            <person name="Grigoriev I.V."/>
            <person name="Kubicek C.P."/>
            <person name="Druzhinina I.S."/>
        </authorList>
    </citation>
    <scope>NUCLEOTIDE SEQUENCE [LARGE SCALE GENOMIC DNA]</scope>
    <source>
        <strain evidence="2 3">CBS 226.95</strain>
    </source>
</reference>
<dbReference type="GO" id="GO:0016491">
    <property type="term" value="F:oxidoreductase activity"/>
    <property type="evidence" value="ECO:0007669"/>
    <property type="project" value="InterPro"/>
</dbReference>
<accession>A0A2T4ASE8</accession>
<proteinExistence type="inferred from homology"/>
<evidence type="ECO:0000313" key="3">
    <source>
        <dbReference type="Proteomes" id="UP000241690"/>
    </source>
</evidence>
<evidence type="ECO:0008006" key="4">
    <source>
        <dbReference type="Google" id="ProtNLM"/>
    </source>
</evidence>
<dbReference type="PANTHER" id="PTHR40260:SF2">
    <property type="entry name" value="BLR8190 PROTEIN"/>
    <property type="match status" value="1"/>
</dbReference>